<dbReference type="Pfam" id="PF02042">
    <property type="entry name" value="RWP-RK"/>
    <property type="match status" value="1"/>
</dbReference>
<evidence type="ECO:0000256" key="1">
    <source>
        <dbReference type="ARBA" id="ARBA00004049"/>
    </source>
</evidence>
<dbReference type="PANTHER" id="PTHR46373:SF29">
    <property type="entry name" value="RWP-RK DOMAIN-CONTAINING PROTEIN"/>
    <property type="match status" value="1"/>
</dbReference>
<dbReference type="EnsemblPlants" id="Zm00001eb254520_T001">
    <property type="protein sequence ID" value="Zm00001eb254520_P001"/>
    <property type="gene ID" value="Zm00001eb254520"/>
</dbReference>
<keyword evidence="2" id="KW-0805">Transcription regulation</keyword>
<evidence type="ECO:0000256" key="3">
    <source>
        <dbReference type="ARBA" id="ARBA00023054"/>
    </source>
</evidence>
<evidence type="ECO:0000313" key="10">
    <source>
        <dbReference type="Proteomes" id="UP000007305"/>
    </source>
</evidence>
<dbReference type="Proteomes" id="UP000007305">
    <property type="component" value="Chromosome 5"/>
</dbReference>
<keyword evidence="4" id="KW-0238">DNA-binding</keyword>
<reference evidence="9" key="3">
    <citation type="submission" date="2021-05" db="UniProtKB">
        <authorList>
            <consortium name="EnsemblPlants"/>
        </authorList>
    </citation>
    <scope>IDENTIFICATION</scope>
    <source>
        <strain evidence="9">cv. B73</strain>
    </source>
</reference>
<evidence type="ECO:0000256" key="5">
    <source>
        <dbReference type="ARBA" id="ARBA00023163"/>
    </source>
</evidence>
<keyword evidence="5" id="KW-0804">Transcription</keyword>
<keyword evidence="3" id="KW-0175">Coiled coil</keyword>
<dbReference type="PROSITE" id="PS51519">
    <property type="entry name" value="RWP_RK"/>
    <property type="match status" value="1"/>
</dbReference>
<dbReference type="GO" id="GO:0003700">
    <property type="term" value="F:DNA-binding transcription factor activity"/>
    <property type="evidence" value="ECO:0007669"/>
    <property type="project" value="InterPro"/>
</dbReference>
<reference evidence="9" key="2">
    <citation type="submission" date="2019-07" db="EMBL/GenBank/DDBJ databases">
        <authorList>
            <person name="Seetharam A."/>
            <person name="Woodhouse M."/>
            <person name="Cannon E."/>
        </authorList>
    </citation>
    <scope>NUCLEOTIDE SEQUENCE [LARGE SCALE GENOMIC DNA]</scope>
    <source>
        <strain evidence="9">cv. B73</strain>
    </source>
</reference>
<dbReference type="PANTHER" id="PTHR46373">
    <property type="entry name" value="PROTEIN RKD4"/>
    <property type="match status" value="1"/>
</dbReference>
<proteinExistence type="predicted"/>
<protein>
    <recommendedName>
        <fullName evidence="8">RWP-RK domain-containing protein</fullName>
    </recommendedName>
</protein>
<keyword evidence="6" id="KW-0539">Nucleus</keyword>
<evidence type="ECO:0000256" key="4">
    <source>
        <dbReference type="ARBA" id="ARBA00023125"/>
    </source>
</evidence>
<evidence type="ECO:0000259" key="8">
    <source>
        <dbReference type="PROSITE" id="PS51519"/>
    </source>
</evidence>
<feature type="domain" description="RWP-RK" evidence="8">
    <location>
        <begin position="119"/>
        <end position="207"/>
    </location>
</feature>
<reference evidence="10" key="1">
    <citation type="journal article" date="2009" name="Science">
        <title>The B73 maize genome: complexity, diversity, and dynamics.</title>
        <authorList>
            <person name="Schnable P.S."/>
            <person name="Ware D."/>
            <person name="Fulton R.S."/>
            <person name="Stein J.C."/>
            <person name="Wei F."/>
            <person name="Pasternak S."/>
            <person name="Liang C."/>
            <person name="Zhang J."/>
            <person name="Fulton L."/>
            <person name="Graves T.A."/>
            <person name="Minx P."/>
            <person name="Reily A.D."/>
            <person name="Courtney L."/>
            <person name="Kruchowski S.S."/>
            <person name="Tomlinson C."/>
            <person name="Strong C."/>
            <person name="Delehaunty K."/>
            <person name="Fronick C."/>
            <person name="Courtney B."/>
            <person name="Rock S.M."/>
            <person name="Belter E."/>
            <person name="Du F."/>
            <person name="Kim K."/>
            <person name="Abbott R.M."/>
            <person name="Cotton M."/>
            <person name="Levy A."/>
            <person name="Marchetto P."/>
            <person name="Ochoa K."/>
            <person name="Jackson S.M."/>
            <person name="Gillam B."/>
            <person name="Chen W."/>
            <person name="Yan L."/>
            <person name="Higginbotham J."/>
            <person name="Cardenas M."/>
            <person name="Waligorski J."/>
            <person name="Applebaum E."/>
            <person name="Phelps L."/>
            <person name="Falcone J."/>
            <person name="Kanchi K."/>
            <person name="Thane T."/>
            <person name="Scimone A."/>
            <person name="Thane N."/>
            <person name="Henke J."/>
            <person name="Wang T."/>
            <person name="Ruppert J."/>
            <person name="Shah N."/>
            <person name="Rotter K."/>
            <person name="Hodges J."/>
            <person name="Ingenthron E."/>
            <person name="Cordes M."/>
            <person name="Kohlberg S."/>
            <person name="Sgro J."/>
            <person name="Delgado B."/>
            <person name="Mead K."/>
            <person name="Chinwalla A."/>
            <person name="Leonard S."/>
            <person name="Crouse K."/>
            <person name="Collura K."/>
            <person name="Kudrna D."/>
            <person name="Currie J."/>
            <person name="He R."/>
            <person name="Angelova A."/>
            <person name="Rajasekar S."/>
            <person name="Mueller T."/>
            <person name="Lomeli R."/>
            <person name="Scara G."/>
            <person name="Ko A."/>
            <person name="Delaney K."/>
            <person name="Wissotski M."/>
            <person name="Lopez G."/>
            <person name="Campos D."/>
            <person name="Braidotti M."/>
            <person name="Ashley E."/>
            <person name="Golser W."/>
            <person name="Kim H."/>
            <person name="Lee S."/>
            <person name="Lin J."/>
            <person name="Dujmic Z."/>
            <person name="Kim W."/>
            <person name="Talag J."/>
            <person name="Zuccolo A."/>
            <person name="Fan C."/>
            <person name="Sebastian A."/>
            <person name="Kramer M."/>
            <person name="Spiegel L."/>
            <person name="Nascimento L."/>
            <person name="Zutavern T."/>
            <person name="Miller B."/>
            <person name="Ambroise C."/>
            <person name="Muller S."/>
            <person name="Spooner W."/>
            <person name="Narechania A."/>
            <person name="Ren L."/>
            <person name="Wei S."/>
            <person name="Kumari S."/>
            <person name="Faga B."/>
            <person name="Levy M.J."/>
            <person name="McMahan L."/>
            <person name="Van Buren P."/>
            <person name="Vaughn M.W."/>
            <person name="Ying K."/>
            <person name="Yeh C.-T."/>
            <person name="Emrich S.J."/>
            <person name="Jia Y."/>
            <person name="Kalyanaraman A."/>
            <person name="Hsia A.-P."/>
            <person name="Barbazuk W.B."/>
            <person name="Baucom R.S."/>
            <person name="Brutnell T.P."/>
            <person name="Carpita N.C."/>
            <person name="Chaparro C."/>
            <person name="Chia J.-M."/>
            <person name="Deragon J.-M."/>
            <person name="Estill J.C."/>
            <person name="Fu Y."/>
            <person name="Jeddeloh J.A."/>
            <person name="Han Y."/>
            <person name="Lee H."/>
            <person name="Li P."/>
            <person name="Lisch D.R."/>
            <person name="Liu S."/>
            <person name="Liu Z."/>
            <person name="Nagel D.H."/>
            <person name="McCann M.C."/>
            <person name="SanMiguel P."/>
            <person name="Myers A.M."/>
            <person name="Nettleton D."/>
            <person name="Nguyen J."/>
            <person name="Penning B.W."/>
            <person name="Ponnala L."/>
            <person name="Schneider K.L."/>
            <person name="Schwartz D.C."/>
            <person name="Sharma A."/>
            <person name="Soderlund C."/>
            <person name="Springer N.M."/>
            <person name="Sun Q."/>
            <person name="Wang H."/>
            <person name="Waterman M."/>
            <person name="Westerman R."/>
            <person name="Wolfgruber T.K."/>
            <person name="Yang L."/>
            <person name="Yu Y."/>
            <person name="Zhang L."/>
            <person name="Zhou S."/>
            <person name="Zhu Q."/>
            <person name="Bennetzen J.L."/>
            <person name="Dawe R.K."/>
            <person name="Jiang J."/>
            <person name="Jiang N."/>
            <person name="Presting G.G."/>
            <person name="Wessler S.R."/>
            <person name="Aluru S."/>
            <person name="Martienssen R.A."/>
            <person name="Clifton S.W."/>
            <person name="McCombie W.R."/>
            <person name="Wing R.A."/>
            <person name="Wilson R.K."/>
        </authorList>
    </citation>
    <scope>NUCLEOTIDE SEQUENCE [LARGE SCALE GENOMIC DNA]</scope>
    <source>
        <strain evidence="10">cv. B73</strain>
    </source>
</reference>
<sequence>MRRDAVHGGPSPMARSSEAPKLYGNTSASIGPPRASSHHGTLHRAPRYFLVSPDALTMEDRRRGAAPRAGKAAADELGGLFDVDFPSFWAQMEEDEARRKSEEGDCEKALIVYGNVQTVAEIPGRRGGGSSSGTKKKELTFEQLSRHFSVPIKQAAQELNVGVTVLKRQCRKLGVTRWPYRKLKSLDKLIDNVQGIGKQNAQENGHLTRSLVEFLDQTMKPIGERPDAMLDQRMEGLRLVCFKENVQEDENLTRSVVEFLQLTKKMIEERPDAILDQRTKDLRQACFKESFRRKRLIGHGAW</sequence>
<feature type="compositionally biased region" description="Basic residues" evidence="7">
    <location>
        <begin position="36"/>
        <end position="46"/>
    </location>
</feature>
<dbReference type="Gramene" id="Zm00001eb254520_T001">
    <property type="protein sequence ID" value="Zm00001eb254520_P001"/>
    <property type="gene ID" value="Zm00001eb254520"/>
</dbReference>
<comment type="function">
    <text evidence="1">Putative transcription factor.</text>
</comment>
<accession>A0A804PMH1</accession>
<dbReference type="AlphaFoldDB" id="A0A804PMH1"/>
<name>A0A804PMH1_MAIZE</name>
<keyword evidence="10" id="KW-1185">Reference proteome</keyword>
<organism evidence="9 10">
    <name type="scientific">Zea mays</name>
    <name type="common">Maize</name>
    <dbReference type="NCBI Taxonomy" id="4577"/>
    <lineage>
        <taxon>Eukaryota</taxon>
        <taxon>Viridiplantae</taxon>
        <taxon>Streptophyta</taxon>
        <taxon>Embryophyta</taxon>
        <taxon>Tracheophyta</taxon>
        <taxon>Spermatophyta</taxon>
        <taxon>Magnoliopsida</taxon>
        <taxon>Liliopsida</taxon>
        <taxon>Poales</taxon>
        <taxon>Poaceae</taxon>
        <taxon>PACMAD clade</taxon>
        <taxon>Panicoideae</taxon>
        <taxon>Andropogonodae</taxon>
        <taxon>Andropogoneae</taxon>
        <taxon>Tripsacinae</taxon>
        <taxon>Zea</taxon>
    </lineage>
</organism>
<dbReference type="InParanoid" id="A0A804PMH1"/>
<dbReference type="InterPro" id="IPR044607">
    <property type="entry name" value="RKD-like"/>
</dbReference>
<evidence type="ECO:0000313" key="9">
    <source>
        <dbReference type="EnsemblPlants" id="Zm00001eb254520_P001"/>
    </source>
</evidence>
<evidence type="ECO:0000256" key="7">
    <source>
        <dbReference type="SAM" id="MobiDB-lite"/>
    </source>
</evidence>
<dbReference type="InterPro" id="IPR003035">
    <property type="entry name" value="RWP-RK_dom"/>
</dbReference>
<feature type="region of interest" description="Disordered" evidence="7">
    <location>
        <begin position="1"/>
        <end position="46"/>
    </location>
</feature>
<dbReference type="GO" id="GO:0003677">
    <property type="term" value="F:DNA binding"/>
    <property type="evidence" value="ECO:0007669"/>
    <property type="project" value="UniProtKB-KW"/>
</dbReference>
<evidence type="ECO:0000256" key="6">
    <source>
        <dbReference type="ARBA" id="ARBA00023242"/>
    </source>
</evidence>
<evidence type="ECO:0000256" key="2">
    <source>
        <dbReference type="ARBA" id="ARBA00023015"/>
    </source>
</evidence>